<keyword evidence="7" id="KW-0443">Lipid metabolism</keyword>
<evidence type="ECO:0000256" key="5">
    <source>
        <dbReference type="ARBA" id="ARBA00022801"/>
    </source>
</evidence>
<dbReference type="AlphaFoldDB" id="A0A6G1EIC0"/>
<dbReference type="InterPro" id="IPR036514">
    <property type="entry name" value="SGNH_hydro_sf"/>
</dbReference>
<evidence type="ECO:0000313" key="10">
    <source>
        <dbReference type="Proteomes" id="UP000479710"/>
    </source>
</evidence>
<comment type="caution">
    <text evidence="9">The sequence shown here is derived from an EMBL/GenBank/DDBJ whole genome shotgun (WGS) entry which is preliminary data.</text>
</comment>
<dbReference type="EMBL" id="SPHZ02000003">
    <property type="protein sequence ID" value="KAF0924487.1"/>
    <property type="molecule type" value="Genomic_DNA"/>
</dbReference>
<keyword evidence="10" id="KW-1185">Reference proteome</keyword>
<keyword evidence="3" id="KW-0964">Secreted</keyword>
<dbReference type="GO" id="GO:0005576">
    <property type="term" value="C:extracellular region"/>
    <property type="evidence" value="ECO:0007669"/>
    <property type="project" value="UniProtKB-SubCell"/>
</dbReference>
<feature type="chain" id="PRO_5026258318" evidence="8">
    <location>
        <begin position="27"/>
        <end position="80"/>
    </location>
</feature>
<sequence length="80" mass="8440">MTAVAATWMVVLLVSSSLAAWVGVAAQVLVPGVMNFGDSVVDVGNNNRLPTLVRTNFLPYSHDFPATPTAYSRSRLAGCS</sequence>
<dbReference type="PANTHER" id="PTHR45650:SF3">
    <property type="entry name" value="OS01G0748500 PROTEIN"/>
    <property type="match status" value="1"/>
</dbReference>
<name>A0A6G1EIC0_9ORYZ</name>
<dbReference type="InterPro" id="IPR051238">
    <property type="entry name" value="GDSL_esterase/lipase"/>
</dbReference>
<dbReference type="GO" id="GO:0016042">
    <property type="term" value="P:lipid catabolic process"/>
    <property type="evidence" value="ECO:0007669"/>
    <property type="project" value="UniProtKB-KW"/>
</dbReference>
<reference evidence="9 10" key="1">
    <citation type="submission" date="2019-11" db="EMBL/GenBank/DDBJ databases">
        <title>Whole genome sequence of Oryza granulata.</title>
        <authorList>
            <person name="Li W."/>
        </authorList>
    </citation>
    <scope>NUCLEOTIDE SEQUENCE [LARGE SCALE GENOMIC DNA]</scope>
    <source>
        <strain evidence="10">cv. Menghai</strain>
        <tissue evidence="9">Leaf</tissue>
    </source>
</reference>
<keyword evidence="6" id="KW-0442">Lipid degradation</keyword>
<dbReference type="PANTHER" id="PTHR45650">
    <property type="entry name" value="GDSL-LIKE LIPASE/ACYLHYDROLASE-RELATED"/>
    <property type="match status" value="1"/>
</dbReference>
<evidence type="ECO:0000256" key="2">
    <source>
        <dbReference type="ARBA" id="ARBA00008668"/>
    </source>
</evidence>
<feature type="signal peptide" evidence="8">
    <location>
        <begin position="1"/>
        <end position="26"/>
    </location>
</feature>
<evidence type="ECO:0000256" key="7">
    <source>
        <dbReference type="ARBA" id="ARBA00023098"/>
    </source>
</evidence>
<gene>
    <name evidence="9" type="ORF">E2562_010134</name>
</gene>
<organism evidence="9 10">
    <name type="scientific">Oryza meyeriana var. granulata</name>
    <dbReference type="NCBI Taxonomy" id="110450"/>
    <lineage>
        <taxon>Eukaryota</taxon>
        <taxon>Viridiplantae</taxon>
        <taxon>Streptophyta</taxon>
        <taxon>Embryophyta</taxon>
        <taxon>Tracheophyta</taxon>
        <taxon>Spermatophyta</taxon>
        <taxon>Magnoliopsida</taxon>
        <taxon>Liliopsida</taxon>
        <taxon>Poales</taxon>
        <taxon>Poaceae</taxon>
        <taxon>BOP clade</taxon>
        <taxon>Oryzoideae</taxon>
        <taxon>Oryzeae</taxon>
        <taxon>Oryzinae</taxon>
        <taxon>Oryza</taxon>
        <taxon>Oryza meyeriana</taxon>
    </lineage>
</organism>
<dbReference type="Proteomes" id="UP000479710">
    <property type="component" value="Unassembled WGS sequence"/>
</dbReference>
<dbReference type="Gene3D" id="3.40.50.1110">
    <property type="entry name" value="SGNH hydrolase"/>
    <property type="match status" value="1"/>
</dbReference>
<evidence type="ECO:0000256" key="8">
    <source>
        <dbReference type="SAM" id="SignalP"/>
    </source>
</evidence>
<dbReference type="GO" id="GO:0016787">
    <property type="term" value="F:hydrolase activity"/>
    <property type="evidence" value="ECO:0007669"/>
    <property type="project" value="UniProtKB-KW"/>
</dbReference>
<evidence type="ECO:0000256" key="6">
    <source>
        <dbReference type="ARBA" id="ARBA00022963"/>
    </source>
</evidence>
<accession>A0A6G1EIC0</accession>
<evidence type="ECO:0000256" key="3">
    <source>
        <dbReference type="ARBA" id="ARBA00022525"/>
    </source>
</evidence>
<keyword evidence="4 8" id="KW-0732">Signal</keyword>
<comment type="subcellular location">
    <subcellularLocation>
        <location evidence="1">Secreted</location>
    </subcellularLocation>
</comment>
<protein>
    <submittedName>
        <fullName evidence="9">Uncharacterized protein</fullName>
    </submittedName>
</protein>
<evidence type="ECO:0000256" key="1">
    <source>
        <dbReference type="ARBA" id="ARBA00004613"/>
    </source>
</evidence>
<evidence type="ECO:0000256" key="4">
    <source>
        <dbReference type="ARBA" id="ARBA00022729"/>
    </source>
</evidence>
<comment type="similarity">
    <text evidence="2">Belongs to the 'GDSL' lipolytic enzyme family.</text>
</comment>
<proteinExistence type="inferred from homology"/>
<dbReference type="OrthoDB" id="1600564at2759"/>
<evidence type="ECO:0000313" key="9">
    <source>
        <dbReference type="EMBL" id="KAF0924487.1"/>
    </source>
</evidence>
<keyword evidence="5" id="KW-0378">Hydrolase</keyword>